<evidence type="ECO:0000313" key="1">
    <source>
        <dbReference type="EMBL" id="PKC52280.1"/>
    </source>
</evidence>
<dbReference type="VEuPathDB" id="FungiDB:RhiirA1_543535"/>
<dbReference type="VEuPathDB" id="FungiDB:FUN_009322"/>
<dbReference type="VEuPathDB" id="FungiDB:RhiirFUN_013391"/>
<reference evidence="1 2" key="1">
    <citation type="submission" date="2017-10" db="EMBL/GenBank/DDBJ databases">
        <title>Extensive intraspecific genome diversity in a model arbuscular mycorrhizal fungus.</title>
        <authorList>
            <person name="Chen E.C.H."/>
            <person name="Morin E."/>
            <person name="Baudet D."/>
            <person name="Noel J."/>
            <person name="Ndikumana S."/>
            <person name="Charron P."/>
            <person name="St-Onge C."/>
            <person name="Giorgi J."/>
            <person name="Grigoriev I.V."/>
            <person name="Roux C."/>
            <person name="Martin F.M."/>
            <person name="Corradi N."/>
        </authorList>
    </citation>
    <scope>NUCLEOTIDE SEQUENCE [LARGE SCALE GENOMIC DNA]</scope>
    <source>
        <strain evidence="1 2">A1</strain>
    </source>
</reference>
<gene>
    <name evidence="1" type="ORF">RhiirA1_543535</name>
</gene>
<organism evidence="1 2">
    <name type="scientific">Rhizophagus irregularis</name>
    <dbReference type="NCBI Taxonomy" id="588596"/>
    <lineage>
        <taxon>Eukaryota</taxon>
        <taxon>Fungi</taxon>
        <taxon>Fungi incertae sedis</taxon>
        <taxon>Mucoromycota</taxon>
        <taxon>Glomeromycotina</taxon>
        <taxon>Glomeromycetes</taxon>
        <taxon>Glomerales</taxon>
        <taxon>Glomeraceae</taxon>
        <taxon>Rhizophagus</taxon>
    </lineage>
</organism>
<evidence type="ECO:0000313" key="2">
    <source>
        <dbReference type="Proteomes" id="UP000232688"/>
    </source>
</evidence>
<sequence>MGRLSRLSSDVSALTLHFGSVSVSASTFQFKSPTRAFGYAATGQKQDSTDSPSSIDNGYVDNYMMMKLPSDDDSEDNSMVKSYQKNLDCIFQGKFYGMIV</sequence>
<proteinExistence type="predicted"/>
<dbReference type="AlphaFoldDB" id="A0A2N0QML3"/>
<protein>
    <submittedName>
        <fullName evidence="1">Uncharacterized protein</fullName>
    </submittedName>
</protein>
<name>A0A2N0QML3_9GLOM</name>
<comment type="caution">
    <text evidence="1">The sequence shown here is derived from an EMBL/GenBank/DDBJ whole genome shotgun (WGS) entry which is preliminary data.</text>
</comment>
<accession>A0A2N0QML3</accession>
<dbReference type="EMBL" id="LLXH01006062">
    <property type="protein sequence ID" value="PKC52280.1"/>
    <property type="molecule type" value="Genomic_DNA"/>
</dbReference>
<reference evidence="1 2" key="2">
    <citation type="submission" date="2017-10" db="EMBL/GenBank/DDBJ databases">
        <title>Genome analyses suggest a sexual origin of heterokaryosis in a supposedly ancient asexual fungus.</title>
        <authorList>
            <person name="Corradi N."/>
            <person name="Sedzielewska K."/>
            <person name="Noel J."/>
            <person name="Charron P."/>
            <person name="Farinelli L."/>
            <person name="Marton T."/>
            <person name="Kruger M."/>
            <person name="Pelin A."/>
            <person name="Brachmann A."/>
            <person name="Corradi N."/>
        </authorList>
    </citation>
    <scope>NUCLEOTIDE SEQUENCE [LARGE SCALE GENOMIC DNA]</scope>
    <source>
        <strain evidence="1 2">A1</strain>
    </source>
</reference>
<dbReference type="Proteomes" id="UP000232688">
    <property type="component" value="Unassembled WGS sequence"/>
</dbReference>